<evidence type="ECO:0000313" key="3">
    <source>
        <dbReference type="Proteomes" id="UP001497457"/>
    </source>
</evidence>
<dbReference type="Proteomes" id="UP001497457">
    <property type="component" value="Chromosome 20rd"/>
</dbReference>
<dbReference type="AlphaFoldDB" id="A0ABC9A6P6"/>
<dbReference type="Pfam" id="PF03478">
    <property type="entry name" value="Beta-prop_KIB1-4"/>
    <property type="match status" value="1"/>
</dbReference>
<reference evidence="2 3" key="2">
    <citation type="submission" date="2024-10" db="EMBL/GenBank/DDBJ databases">
        <authorList>
            <person name="Ryan C."/>
        </authorList>
    </citation>
    <scope>NUCLEOTIDE SEQUENCE [LARGE SCALE GENOMIC DNA]</scope>
</reference>
<reference evidence="3" key="1">
    <citation type="submission" date="2024-06" db="EMBL/GenBank/DDBJ databases">
        <authorList>
            <person name="Ryan C."/>
        </authorList>
    </citation>
    <scope>NUCLEOTIDE SEQUENCE [LARGE SCALE GENOMIC DNA]</scope>
</reference>
<accession>A0ABC9A6P6</accession>
<dbReference type="InterPro" id="IPR005174">
    <property type="entry name" value="KIB1-4_b-propeller"/>
</dbReference>
<dbReference type="EMBL" id="OZ075130">
    <property type="protein sequence ID" value="CAL4972787.1"/>
    <property type="molecule type" value="Genomic_DNA"/>
</dbReference>
<gene>
    <name evidence="2" type="ORF">URODEC1_LOCUS51485</name>
</gene>
<protein>
    <recommendedName>
        <fullName evidence="1">KIB1-4 beta-propeller domain-containing protein</fullName>
    </recommendedName>
</protein>
<keyword evidence="3" id="KW-1185">Reference proteome</keyword>
<evidence type="ECO:0000259" key="1">
    <source>
        <dbReference type="Pfam" id="PF03478"/>
    </source>
</evidence>
<feature type="domain" description="KIB1-4 beta-propeller" evidence="1">
    <location>
        <begin position="38"/>
        <end position="299"/>
    </location>
</feature>
<dbReference type="PANTHER" id="PTHR33127:SF50">
    <property type="entry name" value="OS01G0885800 PROTEIN"/>
    <property type="match status" value="1"/>
</dbReference>
<dbReference type="PANTHER" id="PTHR33127">
    <property type="entry name" value="TRANSMEMBRANE PROTEIN"/>
    <property type="match status" value="1"/>
</dbReference>
<sequence length="336" mass="37273">MEAESIDAAAGSYLSLGTLPVLVYDHGLDPANQQITAFAIGDQSLHTSAVPELADNYYHVTPHGWVLLVAPGPSPRTRLWDPRSGESVPLPAMECELPDDCKCYLSDAPAAPSCVVLVLHKVEPKLLCCRVGDGRWSEHEYDIGEVKIPPPPRKIVIGQTAAVGSKFYFHETAKLGVIDFSTAAAPEFSFIDCPRVEFLDGSNICRDYMVESRGELFFVYLYLKGYTPEIMTVRVYRMDLSSAPTLMEVDQVGDRVFLLSYPNSQLLCSASKYGLKGNRVYFTHNPTGELDGGLLGIYDMEDQSVETLKPCPRMEELFRGPFWMLPTSTTDQQVTR</sequence>
<proteinExistence type="predicted"/>
<evidence type="ECO:0000313" key="2">
    <source>
        <dbReference type="EMBL" id="CAL4972787.1"/>
    </source>
</evidence>
<organism evidence="2 3">
    <name type="scientific">Urochloa decumbens</name>
    <dbReference type="NCBI Taxonomy" id="240449"/>
    <lineage>
        <taxon>Eukaryota</taxon>
        <taxon>Viridiplantae</taxon>
        <taxon>Streptophyta</taxon>
        <taxon>Embryophyta</taxon>
        <taxon>Tracheophyta</taxon>
        <taxon>Spermatophyta</taxon>
        <taxon>Magnoliopsida</taxon>
        <taxon>Liliopsida</taxon>
        <taxon>Poales</taxon>
        <taxon>Poaceae</taxon>
        <taxon>PACMAD clade</taxon>
        <taxon>Panicoideae</taxon>
        <taxon>Panicodae</taxon>
        <taxon>Paniceae</taxon>
        <taxon>Melinidinae</taxon>
        <taxon>Urochloa</taxon>
    </lineage>
</organism>
<name>A0ABC9A6P6_9POAL</name>